<feature type="compositionally biased region" description="Basic and acidic residues" evidence="1">
    <location>
        <begin position="30"/>
        <end position="61"/>
    </location>
</feature>
<feature type="compositionally biased region" description="Low complexity" evidence="1">
    <location>
        <begin position="1332"/>
        <end position="1353"/>
    </location>
</feature>
<feature type="compositionally biased region" description="Basic and acidic residues" evidence="1">
    <location>
        <begin position="290"/>
        <end position="304"/>
    </location>
</feature>
<feature type="compositionally biased region" description="Basic residues" evidence="1">
    <location>
        <begin position="1732"/>
        <end position="1742"/>
    </location>
</feature>
<feature type="compositionally biased region" description="Basic and acidic residues" evidence="1">
    <location>
        <begin position="1904"/>
        <end position="1913"/>
    </location>
</feature>
<accession>A0A2C6L2R6</accession>
<organism evidence="2 3">
    <name type="scientific">Cystoisospora suis</name>
    <dbReference type="NCBI Taxonomy" id="483139"/>
    <lineage>
        <taxon>Eukaryota</taxon>
        <taxon>Sar</taxon>
        <taxon>Alveolata</taxon>
        <taxon>Apicomplexa</taxon>
        <taxon>Conoidasida</taxon>
        <taxon>Coccidia</taxon>
        <taxon>Eucoccidiorida</taxon>
        <taxon>Eimeriorina</taxon>
        <taxon>Sarcocystidae</taxon>
        <taxon>Cystoisospora</taxon>
    </lineage>
</organism>
<name>A0A2C6L2R6_9APIC</name>
<feature type="region of interest" description="Disordered" evidence="1">
    <location>
        <begin position="1252"/>
        <end position="1526"/>
    </location>
</feature>
<feature type="region of interest" description="Disordered" evidence="1">
    <location>
        <begin position="812"/>
        <end position="1027"/>
    </location>
</feature>
<feature type="compositionally biased region" description="Basic and acidic residues" evidence="1">
    <location>
        <begin position="991"/>
        <end position="1015"/>
    </location>
</feature>
<feature type="compositionally biased region" description="Low complexity" evidence="1">
    <location>
        <begin position="1777"/>
        <end position="1787"/>
    </location>
</feature>
<feature type="compositionally biased region" description="Acidic residues" evidence="1">
    <location>
        <begin position="1146"/>
        <end position="1156"/>
    </location>
</feature>
<dbReference type="GeneID" id="94427388"/>
<reference evidence="2 3" key="1">
    <citation type="journal article" date="2017" name="Int. J. Parasitol.">
        <title>The genome of the protozoan parasite Cystoisospora suis and a reverse vaccinology approach to identify vaccine candidates.</title>
        <authorList>
            <person name="Palmieri N."/>
            <person name="Shrestha A."/>
            <person name="Ruttkowski B."/>
            <person name="Beck T."/>
            <person name="Vogl C."/>
            <person name="Tomley F."/>
            <person name="Blake D.P."/>
            <person name="Joachim A."/>
        </authorList>
    </citation>
    <scope>NUCLEOTIDE SEQUENCE [LARGE SCALE GENOMIC DNA]</scope>
    <source>
        <strain evidence="2 3">Wien I</strain>
    </source>
</reference>
<feature type="compositionally biased region" description="Low complexity" evidence="1">
    <location>
        <begin position="934"/>
        <end position="956"/>
    </location>
</feature>
<feature type="compositionally biased region" description="Basic residues" evidence="1">
    <location>
        <begin position="1163"/>
        <end position="1175"/>
    </location>
</feature>
<feature type="compositionally biased region" description="Low complexity" evidence="1">
    <location>
        <begin position="966"/>
        <end position="975"/>
    </location>
</feature>
<dbReference type="VEuPathDB" id="ToxoDB:CSUI_003982"/>
<feature type="compositionally biased region" description="Low complexity" evidence="1">
    <location>
        <begin position="1300"/>
        <end position="1310"/>
    </location>
</feature>
<sequence length="1958" mass="220424">MTRRKSSGDVVIPSCTGGEEEQEEAQEGEEGLHHEEGEEEQMEKGYFDRTKEEREDFLEKEVIEEEETSSDCTPQDEPHIESSCDPLHSHPANRRTSVTSSSPLYPPSSFHSPLPTSSIPSSSTSPVPSYFYPSPSHPFLPSDAVVSRSNNVPSSYQHHFHSAVAPGNPSSSSPPSHLSRYFFSPHTQSVHVYPSHELAPHGSLPCSCCCSSSSSSCCGHSLHSSFRQPHPSSSSSYGLSPPVSIEPKNTTQGEMACRERRSSPAMRCEEERDEEKRDSGIDCSSSSSTCERDVSQDSQGERHSQNLSNEQDTHHSKNNCHEVFSYPPYHHPYLPSCSHPSSFCPSSLPPAPLFPSSYFFACPYEENPSQSFQTSLHGVSSSPPAFPPSFFPPCASPLPCSTQQALHLHEGGQVIAQDFDEKEEEETERDEGREIEEKRKEAIMVAAKSSLATTTRTRMTILSRPQTSSSIGYCSGIPSSSSSSSFAYSSSSSLAARAEAKKKEEQLMLWERLQEVRRQRREVSMQLAQLGQEGEERTRQGKGRPYQEKGEDEERRGMSSRSNSRRSFLVRRAFSASSSHRPHSAPIATYRQGEREEEQEEERIEQGEPNGRPTSSSSSFSRLSYVSPISFERQRAQQKTRVSPPPPSPASRSCRSFHHGSRSIPGEQRTCFFKKPFTNERYDKLLKSNSVPFLTPEEMKDEGSTKKKKKKPWNDSLSDLSRYRATPSDLITRRLRSTSPHAGLASEEYRMKLSLMQRNLRPFIDEYKRRFHGDGETHHKTEEERNEERKEKLRLYRLQRASSSFSSIYFHSSYKPQQQPQPSSSSPSRKRHQISSLRCSSSSSCSLPRYSLTPRASRPSSSQSASGNRHFLSQASSHSNKEKKFISSSSSLVKYQHAQAERTSPEKKKKKKEEETERRGRRGSFKGQTRSHRGSSTSSSSCHHSCSSCSPSPSSPMRKAKRREISSSSSSSSVSPTTCRRCRRKSKNKERRRDRERQREEEEDSSDRKDEDETRRRRRGKRESPCKKCHLYEGQRDICSCDDRKSLQESSSPPPSGASSHTSIKPSKERKKKSSSCLSSSCQRKKNEVSTSSDFLSKVANIEVEIRRTPRGGTVISSVRTPHVKPEDPSSSSPSSEKCGGALLVEEGEREEEESFETSRREERKKKSVSRRKARQPSENNKIKDGTETGRREEEEEEEEEERKGGGLLIPPIKVRKDTNETGLNVEEELKLLDEIADQLDKLDITFSFSPDKLPFIYPHHEKSSLAPPHLHLDTPQPSKYRRSSSHHREIDGADDEHSSIPSSFSSSSSAQQRQHFKDERERKEEEERDSASSSSLLPRKTVSSSSSLSSSSQPTVYDRGGVRTPRAQKEKGEGGEEKRIPCFGTENRGEEDHRLHETSDKNGLSTSLYSNEDEELLKPSLPPSASPLPSPSSSSSSSCFSPVLSYGVAGYSSSSSSSSFSSSSSSSSSHLSHPLHPPSFFFPSPESSREKEEQEEEMKKRQEDRYQEKPYERRRVEGGKDEKELEIMRRQLEEMKLYLARHHLSLPSPYQISSSSSSPSLHPPVSMRCHRTYPISSLLLREPSKHMESEGERNAPSFSKSTQGEEQDQPKEREEKEEGERKFNKERLSSETSLLNPQCASLTPSNRSHVLSSSSSPSPHPFPLLLHRRENEKSMMTAKEIERHHHHHHRPSSSSDLTALIREQSAALLGGCEEVVETILRQKKRIEEKHAAHRNRLHRRPSSFLSLTCESNEGAGGGGGGEEEQEEKKKKDIEVFSPSSSFSSSFGLPEEREGASHPLHYPISQKKEDDKVSRMKRNLVAAMIPSSRQNHGECPVGEELEKKRSPSVKDRKESLDSKQTNFSRGKEKSRRGEMGIAGGGENKKENQMMINMKKNRFMTIDVEIEKRGRRGGEDEDEEKKKKIVSSKKNAGVSGFSTSEKERRRTAGVPLIELTMKQ</sequence>
<feature type="region of interest" description="Disordered" evidence="1">
    <location>
        <begin position="150"/>
        <end position="176"/>
    </location>
</feature>
<evidence type="ECO:0000256" key="1">
    <source>
        <dbReference type="SAM" id="MobiDB-lite"/>
    </source>
</evidence>
<feature type="compositionally biased region" description="Basic and acidic residues" evidence="1">
    <location>
        <begin position="1316"/>
        <end position="1326"/>
    </location>
</feature>
<feature type="compositionally biased region" description="Low complexity" evidence="1">
    <location>
        <begin position="1549"/>
        <end position="1567"/>
    </location>
</feature>
<feature type="region of interest" description="Disordered" evidence="1">
    <location>
        <begin position="1549"/>
        <end position="1673"/>
    </location>
</feature>
<feature type="compositionally biased region" description="Low complexity" evidence="1">
    <location>
        <begin position="111"/>
        <end position="127"/>
    </location>
</feature>
<feature type="compositionally biased region" description="Basic and acidic residues" evidence="1">
    <location>
        <begin position="1609"/>
        <end position="1630"/>
    </location>
</feature>
<feature type="compositionally biased region" description="Basic and acidic residues" evidence="1">
    <location>
        <begin position="1488"/>
        <end position="1526"/>
    </location>
</feature>
<feature type="compositionally biased region" description="Basic and acidic residues" evidence="1">
    <location>
        <begin position="1583"/>
        <end position="1594"/>
    </location>
</feature>
<feature type="region of interest" description="Disordered" evidence="1">
    <location>
        <begin position="695"/>
        <end position="720"/>
    </location>
</feature>
<evidence type="ECO:0000313" key="3">
    <source>
        <dbReference type="Proteomes" id="UP000221165"/>
    </source>
</evidence>
<feature type="region of interest" description="Disordered" evidence="1">
    <location>
        <begin position="1"/>
        <end position="127"/>
    </location>
</feature>
<feature type="compositionally biased region" description="Low complexity" evidence="1">
    <location>
        <begin position="812"/>
        <end position="827"/>
    </location>
</feature>
<feature type="compositionally biased region" description="Low complexity" evidence="1">
    <location>
        <begin position="559"/>
        <end position="579"/>
    </location>
</feature>
<feature type="compositionally biased region" description="Basic and acidic residues" evidence="1">
    <location>
        <begin position="1368"/>
        <end position="1381"/>
    </location>
</feature>
<feature type="compositionally biased region" description="Polar residues" evidence="1">
    <location>
        <begin position="1402"/>
        <end position="1411"/>
    </location>
</feature>
<protein>
    <submittedName>
        <fullName evidence="2">Uncharacterized protein</fullName>
    </submittedName>
</protein>
<feature type="compositionally biased region" description="Acidic residues" evidence="1">
    <location>
        <begin position="18"/>
        <end position="29"/>
    </location>
</feature>
<feature type="compositionally biased region" description="Low complexity" evidence="1">
    <location>
        <begin position="615"/>
        <end position="627"/>
    </location>
</feature>
<gene>
    <name evidence="2" type="ORF">CSUI_003982</name>
</gene>
<feature type="compositionally biased region" description="Low complexity" evidence="1">
    <location>
        <begin position="229"/>
        <end position="243"/>
    </location>
</feature>
<feature type="compositionally biased region" description="Polar residues" evidence="1">
    <location>
        <begin position="94"/>
        <end position="103"/>
    </location>
</feature>
<feature type="compositionally biased region" description="Basic and acidic residues" evidence="1">
    <location>
        <begin position="1287"/>
        <end position="1299"/>
    </location>
</feature>
<feature type="compositionally biased region" description="Basic and acidic residues" evidence="1">
    <location>
        <begin position="1840"/>
        <end position="1857"/>
    </location>
</feature>
<feature type="region of interest" description="Disordered" evidence="1">
    <location>
        <begin position="1729"/>
        <end position="1888"/>
    </location>
</feature>
<feature type="compositionally biased region" description="Polar residues" evidence="1">
    <location>
        <begin position="1631"/>
        <end position="1644"/>
    </location>
</feature>
<feature type="compositionally biased region" description="Low complexity" evidence="1">
    <location>
        <begin position="1432"/>
        <end position="1446"/>
    </location>
</feature>
<feature type="compositionally biased region" description="Basic and acidic residues" evidence="1">
    <location>
        <begin position="534"/>
        <end position="557"/>
    </location>
</feature>
<feature type="region of interest" description="Disordered" evidence="1">
    <location>
        <begin position="1043"/>
        <end position="1224"/>
    </location>
</feature>
<feature type="compositionally biased region" description="Low complexity" evidence="1">
    <location>
        <begin position="1453"/>
        <end position="1487"/>
    </location>
</feature>
<feature type="compositionally biased region" description="Basic residues" evidence="1">
    <location>
        <begin position="980"/>
        <end position="990"/>
    </location>
</feature>
<feature type="region of interest" description="Disordered" evidence="1">
    <location>
        <begin position="229"/>
        <end position="319"/>
    </location>
</feature>
<proteinExistence type="predicted"/>
<dbReference type="Proteomes" id="UP000221165">
    <property type="component" value="Unassembled WGS sequence"/>
</dbReference>
<dbReference type="RefSeq" id="XP_067923842.1">
    <property type="nucleotide sequence ID" value="XM_068064177.1"/>
</dbReference>
<keyword evidence="3" id="KW-1185">Reference proteome</keyword>
<evidence type="ECO:0000313" key="2">
    <source>
        <dbReference type="EMBL" id="PHJ22165.1"/>
    </source>
</evidence>
<feature type="compositionally biased region" description="Low complexity" evidence="1">
    <location>
        <begin position="1645"/>
        <end position="1658"/>
    </location>
</feature>
<dbReference type="OrthoDB" id="349539at2759"/>
<feature type="compositionally biased region" description="Basic and acidic residues" evidence="1">
    <location>
        <begin position="1865"/>
        <end position="1874"/>
    </location>
</feature>
<feature type="region of interest" description="Disordered" evidence="1">
    <location>
        <begin position="528"/>
        <end position="665"/>
    </location>
</feature>
<dbReference type="EMBL" id="MIGC01001796">
    <property type="protein sequence ID" value="PHJ22165.1"/>
    <property type="molecule type" value="Genomic_DNA"/>
</dbReference>
<feature type="region of interest" description="Disordered" evidence="1">
    <location>
        <begin position="1904"/>
        <end position="1958"/>
    </location>
</feature>
<feature type="compositionally biased region" description="Basic residues" evidence="1">
    <location>
        <begin position="919"/>
        <end position="933"/>
    </location>
</feature>
<feature type="compositionally biased region" description="Basic and acidic residues" evidence="1">
    <location>
        <begin position="1181"/>
        <end position="1193"/>
    </location>
</feature>
<comment type="caution">
    <text evidence="2">The sequence shown here is derived from an EMBL/GenBank/DDBJ whole genome shotgun (WGS) entry which is preliminary data.</text>
</comment>
<feature type="compositionally biased region" description="Basic and acidic residues" evidence="1">
    <location>
        <begin position="256"/>
        <end position="280"/>
    </location>
</feature>
<feature type="compositionally biased region" description="Pro residues" evidence="1">
    <location>
        <begin position="1421"/>
        <end position="1431"/>
    </location>
</feature>
<feature type="compositionally biased region" description="Basic and acidic residues" evidence="1">
    <location>
        <begin position="899"/>
        <end position="918"/>
    </location>
</feature>
<feature type="compositionally biased region" description="Basic and acidic residues" evidence="1">
    <location>
        <begin position="1388"/>
        <end position="1401"/>
    </location>
</feature>
<feature type="compositionally biased region" description="Low complexity" evidence="1">
    <location>
        <begin position="834"/>
        <end position="866"/>
    </location>
</feature>